<dbReference type="Pfam" id="PF14258">
    <property type="entry name" value="DUF4350"/>
    <property type="match status" value="1"/>
</dbReference>
<organism evidence="2">
    <name type="scientific">Fervidicoccus fontis</name>
    <dbReference type="NCBI Taxonomy" id="683846"/>
    <lineage>
        <taxon>Archaea</taxon>
        <taxon>Thermoproteota</taxon>
        <taxon>Thermoprotei</taxon>
        <taxon>Fervidicoccales</taxon>
        <taxon>Fervidicoccaceae</taxon>
        <taxon>Fervidicoccus</taxon>
    </lineage>
</organism>
<evidence type="ECO:0000259" key="1">
    <source>
        <dbReference type="Pfam" id="PF14258"/>
    </source>
</evidence>
<name>A0A7C1E1A9_9CREN</name>
<reference evidence="2" key="1">
    <citation type="journal article" date="2020" name="mSystems">
        <title>Genome- and Community-Level Interaction Insights into Carbon Utilization and Element Cycling Functions of Hydrothermarchaeota in Hydrothermal Sediment.</title>
        <authorList>
            <person name="Zhou Z."/>
            <person name="Liu Y."/>
            <person name="Xu W."/>
            <person name="Pan J."/>
            <person name="Luo Z.H."/>
            <person name="Li M."/>
        </authorList>
    </citation>
    <scope>NUCLEOTIDE SEQUENCE [LARGE SCALE GENOMIC DNA]</scope>
    <source>
        <strain evidence="2">SpSt-123</strain>
    </source>
</reference>
<evidence type="ECO:0000313" key="2">
    <source>
        <dbReference type="EMBL" id="HDS10459.1"/>
    </source>
</evidence>
<proteinExistence type="predicted"/>
<sequence length="323" mass="36042">MNSWLIVALVFAFGALLSIIIIAASPSNVDFSLDNTGWNGYSWLHEFGVQQIYTLEALPSSANNSVLIIPSPSREPEQNEIDLIKAFLLSGGTLIIANDYGYGNTWLRALNTCEAFLSSPILDTVLFDSDIYLPKALGYNHTISLNIAVPINTSCIADKNATVLLRTSMFSFIDENNNKQKDENEPEGPFVVAVMFNYGEGRLVLLGDPSIMINYMIEREGNREFAESLLHSKQVYIYGEALDETILIKAKSSLSKVYNLLLSPELKYTLGLSLVIILTTLTSRLLFLYGKREKTPSVPDFIGLSEKELLMLRKDLREGEKHE</sequence>
<protein>
    <submittedName>
        <fullName evidence="2">DUF4350 domain-containing protein</fullName>
    </submittedName>
</protein>
<accession>A0A7C1E1A9</accession>
<dbReference type="EMBL" id="DSDY01000078">
    <property type="protein sequence ID" value="HDS10459.1"/>
    <property type="molecule type" value="Genomic_DNA"/>
</dbReference>
<dbReference type="AlphaFoldDB" id="A0A7C1E1A9"/>
<gene>
    <name evidence="2" type="ORF">ENO04_02375</name>
</gene>
<comment type="caution">
    <text evidence="2">The sequence shown here is derived from an EMBL/GenBank/DDBJ whole genome shotgun (WGS) entry which is preliminary data.</text>
</comment>
<feature type="domain" description="DUF4350" evidence="1">
    <location>
        <begin position="34"/>
        <end position="230"/>
    </location>
</feature>
<dbReference type="InterPro" id="IPR025646">
    <property type="entry name" value="DUF4350"/>
</dbReference>